<proteinExistence type="predicted"/>
<accession>A0A818L7I9</accession>
<protein>
    <submittedName>
        <fullName evidence="2">Uncharacterized protein</fullName>
    </submittedName>
</protein>
<feature type="coiled-coil region" evidence="1">
    <location>
        <begin position="592"/>
        <end position="635"/>
    </location>
</feature>
<comment type="caution">
    <text evidence="2">The sequence shown here is derived from an EMBL/GenBank/DDBJ whole genome shotgun (WGS) entry which is preliminary data.</text>
</comment>
<organism evidence="2 3">
    <name type="scientific">Adineta steineri</name>
    <dbReference type="NCBI Taxonomy" id="433720"/>
    <lineage>
        <taxon>Eukaryota</taxon>
        <taxon>Metazoa</taxon>
        <taxon>Spiralia</taxon>
        <taxon>Gnathifera</taxon>
        <taxon>Rotifera</taxon>
        <taxon>Eurotatoria</taxon>
        <taxon>Bdelloidea</taxon>
        <taxon>Adinetida</taxon>
        <taxon>Adinetidae</taxon>
        <taxon>Adineta</taxon>
    </lineage>
</organism>
<keyword evidence="1" id="KW-0175">Coiled coil</keyword>
<reference evidence="2" key="1">
    <citation type="submission" date="2021-02" db="EMBL/GenBank/DDBJ databases">
        <authorList>
            <person name="Nowell W R."/>
        </authorList>
    </citation>
    <scope>NUCLEOTIDE SEQUENCE</scope>
</reference>
<evidence type="ECO:0000313" key="3">
    <source>
        <dbReference type="Proteomes" id="UP000663881"/>
    </source>
</evidence>
<name>A0A818L7I9_9BILA</name>
<evidence type="ECO:0000313" key="2">
    <source>
        <dbReference type="EMBL" id="CAF3572575.1"/>
    </source>
</evidence>
<evidence type="ECO:0000256" key="1">
    <source>
        <dbReference type="SAM" id="Coils"/>
    </source>
</evidence>
<gene>
    <name evidence="2" type="ORF">OKA104_LOCUS5179</name>
</gene>
<sequence length="686" mass="79160">MDVLYSLFDVNNQRLHMIVKEKTFTNTLTFVLATITDDILSVDDSIVDRFCINILPKIDYNIKSLILESQSMERILLAANYPNLTELKLYNVNDHVISRHFTVESPFRHLFQEQITDLILVYNRAIHILSNNPNEINVYEYTLNVFKNLKHLSVIQCGQLLSIKNLAFTTWSSLNLTKLCIDVFCFDDCFALLDGRLKQLNTFIVRIYYINDELSSVYNMDDLPNMKCFSLRCRCETNQYDTRVLPLLRRMIKLKELTLNIINDERTTLIDGTQINNQILVHMPCLREFIFHISTEVELHHITHHLSNEDIQQTFTNIGYQQVCCILYYMVDSVMCHIFSLPFAFDYLGYIGNAFPPVHFSCVRELTVDDEIPFEHEFFIRIARVFPLLKKLHVFNLEPQSQMKDNLISRNNELYSIVEYPHLISLNLQYSHIYYLEQFLNQSKTHLPQLTTLSVDYSKLRFMSLRDQNGSSIGGGVDDEFELRNNLASTGRLNELSKPVYSKEHNKYAHCTVLFSLGQTSHGTPLQVSASVSNMADTAATSSNDEINKLDDNVNLSAADFDFEDDDYNFSAFDFVTENGNDGLDPTTGGEIKRLKIQIETIKEQTKNSKKQDEKIDLKKQLRKCSKQMKTLKEQQNLTTCDGTLMFGSLSNTMKSNSAIDDNNEDNELKTGFQLVMRAALGMYRA</sequence>
<dbReference type="Proteomes" id="UP000663881">
    <property type="component" value="Unassembled WGS sequence"/>
</dbReference>
<dbReference type="AlphaFoldDB" id="A0A818L7I9"/>
<dbReference type="EMBL" id="CAJOAY010000177">
    <property type="protein sequence ID" value="CAF3572575.1"/>
    <property type="molecule type" value="Genomic_DNA"/>
</dbReference>